<dbReference type="AlphaFoldDB" id="A0A124GNX2"/>
<feature type="compositionally biased region" description="Polar residues" evidence="1">
    <location>
        <begin position="64"/>
        <end position="78"/>
    </location>
</feature>
<feature type="region of interest" description="Disordered" evidence="1">
    <location>
        <begin position="47"/>
        <end position="78"/>
    </location>
</feature>
<evidence type="ECO:0000256" key="1">
    <source>
        <dbReference type="SAM" id="MobiDB-lite"/>
    </source>
</evidence>
<sequence length="78" mass="8853">MRDKLRARALLSSSGTQHTWFIYFYIINSGRYPTWSYSLQRMADLPDASSGCPGSERMSRAPHSLTSPTDPCMQHSQL</sequence>
<evidence type="ECO:0000313" key="2">
    <source>
        <dbReference type="EMBL" id="KUM50136.1"/>
    </source>
</evidence>
<gene>
    <name evidence="2" type="ORF">ABT39_MTgene3364</name>
</gene>
<keyword evidence="2" id="KW-0496">Mitochondrion</keyword>
<geneLocation type="mitochondrion" evidence="2"/>
<proteinExistence type="predicted"/>
<dbReference type="EMBL" id="LKAM01000002">
    <property type="protein sequence ID" value="KUM50136.1"/>
    <property type="molecule type" value="Genomic_DNA"/>
</dbReference>
<comment type="caution">
    <text evidence="2">The sequence shown here is derived from an EMBL/GenBank/DDBJ whole genome shotgun (WGS) entry which is preliminary data.</text>
</comment>
<protein>
    <submittedName>
        <fullName evidence="2">Uncharacterized protein</fullName>
    </submittedName>
</protein>
<reference evidence="2" key="1">
    <citation type="journal article" date="2015" name="Genome Biol. Evol.">
        <title>Organellar Genomes of White Spruce (Picea glauca): Assembly and Annotation.</title>
        <authorList>
            <person name="Jackman S.D."/>
            <person name="Warren R.L."/>
            <person name="Gibb E.A."/>
            <person name="Vandervalk B.P."/>
            <person name="Mohamadi H."/>
            <person name="Chu J."/>
            <person name="Raymond A."/>
            <person name="Pleasance S."/>
            <person name="Coope R."/>
            <person name="Wildung M.R."/>
            <person name="Ritland C.E."/>
            <person name="Bousquet J."/>
            <person name="Jones S.J."/>
            <person name="Bohlmann J."/>
            <person name="Birol I."/>
        </authorList>
    </citation>
    <scope>NUCLEOTIDE SEQUENCE [LARGE SCALE GENOMIC DNA]</scope>
    <source>
        <tissue evidence="2">Flushing bud</tissue>
    </source>
</reference>
<organism evidence="2">
    <name type="scientific">Picea glauca</name>
    <name type="common">White spruce</name>
    <name type="synonym">Pinus glauca</name>
    <dbReference type="NCBI Taxonomy" id="3330"/>
    <lineage>
        <taxon>Eukaryota</taxon>
        <taxon>Viridiplantae</taxon>
        <taxon>Streptophyta</taxon>
        <taxon>Embryophyta</taxon>
        <taxon>Tracheophyta</taxon>
        <taxon>Spermatophyta</taxon>
        <taxon>Pinopsida</taxon>
        <taxon>Pinidae</taxon>
        <taxon>Conifers I</taxon>
        <taxon>Pinales</taxon>
        <taxon>Pinaceae</taxon>
        <taxon>Picea</taxon>
    </lineage>
</organism>
<name>A0A124GNX2_PICGL</name>
<accession>A0A124GNX2</accession>